<feature type="compositionally biased region" description="Basic and acidic residues" evidence="1">
    <location>
        <begin position="339"/>
        <end position="356"/>
    </location>
</feature>
<feature type="compositionally biased region" description="Low complexity" evidence="1">
    <location>
        <begin position="256"/>
        <end position="265"/>
    </location>
</feature>
<dbReference type="RefSeq" id="XP_028478638.1">
    <property type="nucleotide sequence ID" value="XM_028619666.1"/>
</dbReference>
<name>A0A427Y454_9TREE</name>
<feature type="region of interest" description="Disordered" evidence="1">
    <location>
        <begin position="177"/>
        <end position="430"/>
    </location>
</feature>
<feature type="compositionally biased region" description="Low complexity" evidence="1">
    <location>
        <begin position="393"/>
        <end position="411"/>
    </location>
</feature>
<feature type="compositionally biased region" description="Low complexity" evidence="1">
    <location>
        <begin position="37"/>
        <end position="81"/>
    </location>
</feature>
<evidence type="ECO:0000256" key="1">
    <source>
        <dbReference type="SAM" id="MobiDB-lite"/>
    </source>
</evidence>
<comment type="caution">
    <text evidence="2">The sequence shown here is derived from an EMBL/GenBank/DDBJ whole genome shotgun (WGS) entry which is preliminary data.</text>
</comment>
<feature type="region of interest" description="Disordered" evidence="1">
    <location>
        <begin position="1"/>
        <end position="116"/>
    </location>
</feature>
<protein>
    <submittedName>
        <fullName evidence="2">Uncharacterized protein</fullName>
    </submittedName>
</protein>
<dbReference type="Proteomes" id="UP000279236">
    <property type="component" value="Unassembled WGS sequence"/>
</dbReference>
<keyword evidence="3" id="KW-1185">Reference proteome</keyword>
<dbReference type="AlphaFoldDB" id="A0A427Y454"/>
<proteinExistence type="predicted"/>
<dbReference type="OrthoDB" id="3363386at2759"/>
<feature type="compositionally biased region" description="Low complexity" evidence="1">
    <location>
        <begin position="307"/>
        <end position="320"/>
    </location>
</feature>
<dbReference type="GeneID" id="39588576"/>
<dbReference type="EMBL" id="RSCE01000002">
    <property type="protein sequence ID" value="RSH85853.1"/>
    <property type="molecule type" value="Genomic_DNA"/>
</dbReference>
<reference evidence="2 3" key="1">
    <citation type="submission" date="2018-11" db="EMBL/GenBank/DDBJ databases">
        <title>Genome sequence of Apiotrichum porosum DSM 27194.</title>
        <authorList>
            <person name="Aliyu H."/>
            <person name="Gorte O."/>
            <person name="Ochsenreither K."/>
        </authorList>
    </citation>
    <scope>NUCLEOTIDE SEQUENCE [LARGE SCALE GENOMIC DNA]</scope>
    <source>
        <strain evidence="2 3">DSM 27194</strain>
    </source>
</reference>
<evidence type="ECO:0000313" key="3">
    <source>
        <dbReference type="Proteomes" id="UP000279236"/>
    </source>
</evidence>
<feature type="compositionally biased region" description="Basic and acidic residues" evidence="1">
    <location>
        <begin position="288"/>
        <end position="297"/>
    </location>
</feature>
<feature type="compositionally biased region" description="Basic and acidic residues" evidence="1">
    <location>
        <begin position="460"/>
        <end position="470"/>
    </location>
</feature>
<accession>A0A427Y454</accession>
<feature type="region of interest" description="Disordered" evidence="1">
    <location>
        <begin position="453"/>
        <end position="516"/>
    </location>
</feature>
<organism evidence="2 3">
    <name type="scientific">Apiotrichum porosum</name>
    <dbReference type="NCBI Taxonomy" id="105984"/>
    <lineage>
        <taxon>Eukaryota</taxon>
        <taxon>Fungi</taxon>
        <taxon>Dikarya</taxon>
        <taxon>Basidiomycota</taxon>
        <taxon>Agaricomycotina</taxon>
        <taxon>Tremellomycetes</taxon>
        <taxon>Trichosporonales</taxon>
        <taxon>Trichosporonaceae</taxon>
        <taxon>Apiotrichum</taxon>
    </lineage>
</organism>
<feature type="compositionally biased region" description="Acidic residues" evidence="1">
    <location>
        <begin position="471"/>
        <end position="495"/>
    </location>
</feature>
<feature type="compositionally biased region" description="Acidic residues" evidence="1">
    <location>
        <begin position="135"/>
        <end position="144"/>
    </location>
</feature>
<evidence type="ECO:0000313" key="2">
    <source>
        <dbReference type="EMBL" id="RSH85853.1"/>
    </source>
</evidence>
<sequence>MLSQPLPGGILLNGDGPAPLAPPGQSGAGQGRERGRPAAIITSRSSATSRSPAAAIGSTADSHAAAAAADAASVGNNGSSSPRIRFAPLPDPALMKPRSLSTGRNVGLTAAEGPNGEREYNVELHYGDHEHALDDGDDSDEYDYDPSGRRRSWVPSMGSVHLGSMASVGSWMGGKKLLGKPKEGSGDDYGAPLKKSVSAGSMSGTSPFRLAADGGKKSLLSTSPSSSVFGSLGSNRRPSASVPQPNAHRRGGSGDAGASALATSAPKVRMLNGRVYGARRASEAAAAEEMRRRRLEPEFVEWGSGHGAAPASVGSSSVPRRSNDPDDDDGGGMAWVRRRREERERREREEKEAKEKEDEEKEDAAEASADVDVGPMGERLEPSTGSAPAAAVSPSDRPASLSSSASSSPAPANGPLTPHEAPVDLGTFPPVISITPPVKRHATPVGENAHVVQAIAIPGSEKRMARRADSEDGEEEEEDEDDGDFDDDDEEEEEMGTSRLCSEAAGVEILSRHKSP</sequence>
<feature type="region of interest" description="Disordered" evidence="1">
    <location>
        <begin position="129"/>
        <end position="156"/>
    </location>
</feature>
<feature type="compositionally biased region" description="Low complexity" evidence="1">
    <location>
        <begin position="217"/>
        <end position="234"/>
    </location>
</feature>
<dbReference type="STRING" id="105984.A0A427Y454"/>
<gene>
    <name evidence="2" type="ORF">EHS24_004033</name>
</gene>